<sequence length="348" mass="40626">MQDLVNSTHRELHYFRSFKKIRKFKLIMYYARPKEFVKDVNLWIYFATKLANVKDFELECESGYEFPQFAYKNTSLRNLDLRSCTINPLVNVNWSGIVSLSFSDMYLTDGVMKKILFGCPNLECLKFYSCYGFHRLGISNVKSRKLVIERLCYDRECDGWLEIIAPYIQDLKILGSCEGICLRNVDLLVTVVLNFKFDFSFDSEDEEEDPLQRKRKESTCLKELFHSIAHVEKLELGPLCIQSSSDLETLVIDGPSYYVTQTRMNRSRGLRHIILVAHFHHLKTIKILDFSGSMLPFVKYLLKHASVLEKFVIVSRSKRSDESLDVKMVRELLRFPRSSPQASVNLFL</sequence>
<organism evidence="2 3">
    <name type="scientific">Solanum commersonii</name>
    <name type="common">Commerson's wild potato</name>
    <name type="synonym">Commerson's nightshade</name>
    <dbReference type="NCBI Taxonomy" id="4109"/>
    <lineage>
        <taxon>Eukaryota</taxon>
        <taxon>Viridiplantae</taxon>
        <taxon>Streptophyta</taxon>
        <taxon>Embryophyta</taxon>
        <taxon>Tracheophyta</taxon>
        <taxon>Spermatophyta</taxon>
        <taxon>Magnoliopsida</taxon>
        <taxon>eudicotyledons</taxon>
        <taxon>Gunneridae</taxon>
        <taxon>Pentapetalae</taxon>
        <taxon>asterids</taxon>
        <taxon>lamiids</taxon>
        <taxon>Solanales</taxon>
        <taxon>Solanaceae</taxon>
        <taxon>Solanoideae</taxon>
        <taxon>Solaneae</taxon>
        <taxon>Solanum</taxon>
    </lineage>
</organism>
<feature type="domain" description="FBD" evidence="1">
    <location>
        <begin position="279"/>
        <end position="347"/>
    </location>
</feature>
<gene>
    <name evidence="2" type="ORF">H5410_039800</name>
</gene>
<dbReference type="SUPFAM" id="SSF52047">
    <property type="entry name" value="RNI-like"/>
    <property type="match status" value="1"/>
</dbReference>
<dbReference type="OrthoDB" id="1245798at2759"/>
<dbReference type="InterPro" id="IPR032675">
    <property type="entry name" value="LRR_dom_sf"/>
</dbReference>
<protein>
    <recommendedName>
        <fullName evidence="1">FBD domain-containing protein</fullName>
    </recommendedName>
</protein>
<dbReference type="SMART" id="SM00579">
    <property type="entry name" value="FBD"/>
    <property type="match status" value="1"/>
</dbReference>
<dbReference type="EMBL" id="JACXVP010000008">
    <property type="protein sequence ID" value="KAG5589286.1"/>
    <property type="molecule type" value="Genomic_DNA"/>
</dbReference>
<comment type="caution">
    <text evidence="2">The sequence shown here is derived from an EMBL/GenBank/DDBJ whole genome shotgun (WGS) entry which is preliminary data.</text>
</comment>
<dbReference type="Pfam" id="PF23622">
    <property type="entry name" value="LRR_At1g61320_AtMIF1"/>
    <property type="match status" value="1"/>
</dbReference>
<dbReference type="InterPro" id="IPR055357">
    <property type="entry name" value="LRR_At1g61320_AtMIF1"/>
</dbReference>
<evidence type="ECO:0000313" key="2">
    <source>
        <dbReference type="EMBL" id="KAG5589286.1"/>
    </source>
</evidence>
<dbReference type="InterPro" id="IPR050232">
    <property type="entry name" value="FBL13/AtMIF1-like"/>
</dbReference>
<name>A0A9J5XQP2_SOLCO</name>
<dbReference type="Proteomes" id="UP000824120">
    <property type="component" value="Chromosome 8"/>
</dbReference>
<evidence type="ECO:0000313" key="3">
    <source>
        <dbReference type="Proteomes" id="UP000824120"/>
    </source>
</evidence>
<dbReference type="PANTHER" id="PTHR31900">
    <property type="entry name" value="F-BOX/RNI SUPERFAMILY PROTEIN-RELATED"/>
    <property type="match status" value="1"/>
</dbReference>
<keyword evidence="3" id="KW-1185">Reference proteome</keyword>
<reference evidence="2 3" key="1">
    <citation type="submission" date="2020-09" db="EMBL/GenBank/DDBJ databases">
        <title>De no assembly of potato wild relative species, Solanum commersonii.</title>
        <authorList>
            <person name="Cho K."/>
        </authorList>
    </citation>
    <scope>NUCLEOTIDE SEQUENCE [LARGE SCALE GENOMIC DNA]</scope>
    <source>
        <strain evidence="2">LZ3.2</strain>
        <tissue evidence="2">Leaf</tissue>
    </source>
</reference>
<dbReference type="InterPro" id="IPR006566">
    <property type="entry name" value="FBD"/>
</dbReference>
<evidence type="ECO:0000259" key="1">
    <source>
        <dbReference type="SMART" id="SM00579"/>
    </source>
</evidence>
<proteinExistence type="predicted"/>
<dbReference type="Gene3D" id="3.80.10.10">
    <property type="entry name" value="Ribonuclease Inhibitor"/>
    <property type="match status" value="1"/>
</dbReference>
<dbReference type="PANTHER" id="PTHR31900:SF32">
    <property type="entry name" value="F-BOX_RNI_FBD-LIKE DOMAIN PROTEIN"/>
    <property type="match status" value="1"/>
</dbReference>
<dbReference type="AlphaFoldDB" id="A0A9J5XQP2"/>
<accession>A0A9J5XQP2</accession>